<keyword evidence="2" id="KW-0285">Flavoprotein</keyword>
<evidence type="ECO:0000256" key="8">
    <source>
        <dbReference type="ARBA" id="ARBA00041137"/>
    </source>
</evidence>
<dbReference type="PANTHER" id="PTHR43104">
    <property type="entry name" value="L-2-HYDROXYGLUTARATE DEHYDROGENASE, MITOCHONDRIAL"/>
    <property type="match status" value="1"/>
</dbReference>
<dbReference type="Gene3D" id="3.50.50.60">
    <property type="entry name" value="FAD/NAD(P)-binding domain"/>
    <property type="match status" value="1"/>
</dbReference>
<dbReference type="STRING" id="133385.A0A2T9YBI2"/>
<comment type="catalytic activity">
    <reaction evidence="5">
        <text>(S)-2-hydroxyglutarate + A = 2-oxoglutarate + AH2</text>
        <dbReference type="Rhea" id="RHEA:21252"/>
        <dbReference type="ChEBI" id="CHEBI:13193"/>
        <dbReference type="ChEBI" id="CHEBI:16782"/>
        <dbReference type="ChEBI" id="CHEBI:16810"/>
        <dbReference type="ChEBI" id="CHEBI:17499"/>
        <dbReference type="EC" id="1.1.99.2"/>
    </reaction>
</comment>
<dbReference type="SUPFAM" id="SSF51905">
    <property type="entry name" value="FAD/NAD(P)-binding domain"/>
    <property type="match status" value="1"/>
</dbReference>
<evidence type="ECO:0000256" key="1">
    <source>
        <dbReference type="ARBA" id="ARBA00001974"/>
    </source>
</evidence>
<keyword evidence="11" id="KW-1185">Reference proteome</keyword>
<comment type="caution">
    <text evidence="10">The sequence shown here is derived from an EMBL/GenBank/DDBJ whole genome shotgun (WGS) entry which is preliminary data.</text>
</comment>
<accession>A0A2T9YBI2</accession>
<sequence>MSFHNPNSILHSSGKISVYRLLNFCNCGLVSFSFASRRSTVNGFTKLYYNTNTFLRQQNSTLVSEELYKTDHLVIGAGVVGLAVGFTLARRGKSVLLVEKNPSFGQETSSRNSGVIHAGLYYPKEFLKTKLCIEGNGLLYEYLNKYSLPHNRIGKWVVAPKSERKIPTSANNGGFVRNTRCFQELLNDSQYLQQLNTKSQQLGVPTEFLSSKEFNSSEISKVLNAQSVLVSPTTGILDQREYMQSLLFNAELAGADYFSHTSVKRIEPLGSNSGFKVYMESLGSQFEVHAQTVINCAGLYADQVSNMIGTNLVTTNNRSKSLNSKCANSDNKSLRGEIKDDDLVKKQYFYKGTYYTYVSDSARDKPDLSRLINRLIYPIPDKNLGSLGIHLTKTIDGRIMFGPDLEMVERNDDFSVNSNNLETFLEQIKVYLPEIQKHNLQLDYCGIRPKLGNSKSTPLDFIIERSFSMYGITGFINLLGIESPGLTSSLAIGKYIENMLY</sequence>
<reference evidence="10 11" key="1">
    <citation type="journal article" date="2018" name="MBio">
        <title>Comparative Genomics Reveals the Core Gene Toolbox for the Fungus-Insect Symbiosis.</title>
        <authorList>
            <person name="Wang Y."/>
            <person name="Stata M."/>
            <person name="Wang W."/>
            <person name="Stajich J.E."/>
            <person name="White M.M."/>
            <person name="Moncalvo J.M."/>
        </authorList>
    </citation>
    <scope>NUCLEOTIDE SEQUENCE [LARGE SCALE GENOMIC DNA]</scope>
    <source>
        <strain evidence="10 11">SWE-8-4</strain>
    </source>
</reference>
<evidence type="ECO:0000256" key="2">
    <source>
        <dbReference type="ARBA" id="ARBA00022630"/>
    </source>
</evidence>
<evidence type="ECO:0000256" key="6">
    <source>
        <dbReference type="ARBA" id="ARBA00037941"/>
    </source>
</evidence>
<evidence type="ECO:0000313" key="11">
    <source>
        <dbReference type="Proteomes" id="UP000245383"/>
    </source>
</evidence>
<keyword evidence="4" id="KW-0560">Oxidoreductase</keyword>
<dbReference type="InterPro" id="IPR036188">
    <property type="entry name" value="FAD/NAD-bd_sf"/>
</dbReference>
<protein>
    <recommendedName>
        <fullName evidence="8">L-2-hydroxyglutarate dehydrogenase, mitochondrial</fullName>
        <ecNumber evidence="7">1.1.99.2</ecNumber>
    </recommendedName>
</protein>
<dbReference type="EMBL" id="MBFR01000304">
    <property type="protein sequence ID" value="PVU89654.1"/>
    <property type="molecule type" value="Genomic_DNA"/>
</dbReference>
<dbReference type="Pfam" id="PF01266">
    <property type="entry name" value="DAO"/>
    <property type="match status" value="1"/>
</dbReference>
<gene>
    <name evidence="10" type="ORF">BB561_005242</name>
</gene>
<evidence type="ECO:0000313" key="10">
    <source>
        <dbReference type="EMBL" id="PVU89654.1"/>
    </source>
</evidence>
<keyword evidence="3" id="KW-0274">FAD</keyword>
<dbReference type="GO" id="GO:0047545">
    <property type="term" value="F:(S)-2-hydroxyglutarate dehydrogenase activity"/>
    <property type="evidence" value="ECO:0007669"/>
    <property type="project" value="UniProtKB-EC"/>
</dbReference>
<dbReference type="OrthoDB" id="498204at2759"/>
<dbReference type="AlphaFoldDB" id="A0A2T9YBI2"/>
<proteinExistence type="inferred from homology"/>
<evidence type="ECO:0000256" key="4">
    <source>
        <dbReference type="ARBA" id="ARBA00023002"/>
    </source>
</evidence>
<comment type="similarity">
    <text evidence="6">Belongs to the L2HGDH family.</text>
</comment>
<dbReference type="EC" id="1.1.99.2" evidence="7"/>
<name>A0A2T9YBI2_9FUNG</name>
<dbReference type="InterPro" id="IPR006076">
    <property type="entry name" value="FAD-dep_OxRdtase"/>
</dbReference>
<evidence type="ECO:0000256" key="5">
    <source>
        <dbReference type="ARBA" id="ARBA00036066"/>
    </source>
</evidence>
<dbReference type="Proteomes" id="UP000245383">
    <property type="component" value="Unassembled WGS sequence"/>
</dbReference>
<comment type="cofactor">
    <cofactor evidence="1">
        <name>FAD</name>
        <dbReference type="ChEBI" id="CHEBI:57692"/>
    </cofactor>
</comment>
<evidence type="ECO:0000256" key="7">
    <source>
        <dbReference type="ARBA" id="ARBA00038878"/>
    </source>
</evidence>
<evidence type="ECO:0000256" key="3">
    <source>
        <dbReference type="ARBA" id="ARBA00022827"/>
    </source>
</evidence>
<feature type="domain" description="FAD dependent oxidoreductase" evidence="9">
    <location>
        <begin position="71"/>
        <end position="496"/>
    </location>
</feature>
<dbReference type="PANTHER" id="PTHR43104:SF4">
    <property type="entry name" value="L-2-HYDROXYGLUTARATE DEHYDROGENASE, MITOCHONDRIAL"/>
    <property type="match status" value="1"/>
</dbReference>
<organism evidence="10 11">
    <name type="scientific">Smittium simulii</name>
    <dbReference type="NCBI Taxonomy" id="133385"/>
    <lineage>
        <taxon>Eukaryota</taxon>
        <taxon>Fungi</taxon>
        <taxon>Fungi incertae sedis</taxon>
        <taxon>Zoopagomycota</taxon>
        <taxon>Kickxellomycotina</taxon>
        <taxon>Harpellomycetes</taxon>
        <taxon>Harpellales</taxon>
        <taxon>Legeriomycetaceae</taxon>
        <taxon>Smittium</taxon>
    </lineage>
</organism>
<evidence type="ECO:0000259" key="9">
    <source>
        <dbReference type="Pfam" id="PF01266"/>
    </source>
</evidence>
<dbReference type="Gene3D" id="3.30.9.10">
    <property type="entry name" value="D-Amino Acid Oxidase, subunit A, domain 2"/>
    <property type="match status" value="1"/>
</dbReference>